<evidence type="ECO:0000313" key="4">
    <source>
        <dbReference type="EMBL" id="KAF4977460.1"/>
    </source>
</evidence>
<proteinExistence type="inferred from homology"/>
<dbReference type="EMBL" id="JABEYC010000435">
    <property type="protein sequence ID" value="KAF4977460.1"/>
    <property type="molecule type" value="Genomic_DNA"/>
</dbReference>
<feature type="compositionally biased region" description="Polar residues" evidence="2">
    <location>
        <begin position="274"/>
        <end position="294"/>
    </location>
</feature>
<evidence type="ECO:0000256" key="1">
    <source>
        <dbReference type="ARBA" id="ARBA00038097"/>
    </source>
</evidence>
<reference evidence="4" key="1">
    <citation type="journal article" date="2020" name="BMC Genomics">
        <title>Correction to: Identification and distribution of gene clusters required for synthesis of sphingolipid metabolism inhibitors in diverse species of the filamentous fungus Fusarium.</title>
        <authorList>
            <person name="Kim H.S."/>
            <person name="Lohmar J.M."/>
            <person name="Busman M."/>
            <person name="Brown D.W."/>
            <person name="Naumann T.A."/>
            <person name="Divon H.H."/>
            <person name="Lysoe E."/>
            <person name="Uhlig S."/>
            <person name="Proctor R.H."/>
        </authorList>
    </citation>
    <scope>NUCLEOTIDE SEQUENCE</scope>
    <source>
        <strain evidence="4">NRRL 22465</strain>
    </source>
</reference>
<protein>
    <recommendedName>
        <fullName evidence="3">AB hydrolase-1 domain-containing protein</fullName>
    </recommendedName>
</protein>
<comment type="similarity">
    <text evidence="1">Belongs to the peptidase S33 family. ABHD4/ABHD5 subfamily.</text>
</comment>
<dbReference type="SUPFAM" id="SSF53474">
    <property type="entry name" value="alpha/beta-Hydrolases"/>
    <property type="match status" value="1"/>
</dbReference>
<evidence type="ECO:0000256" key="2">
    <source>
        <dbReference type="SAM" id="MobiDB-lite"/>
    </source>
</evidence>
<dbReference type="Gene3D" id="3.40.50.1820">
    <property type="entry name" value="alpha/beta hydrolase"/>
    <property type="match status" value="1"/>
</dbReference>
<accession>A0A8H4UJD0</accession>
<organism evidence="4 5">
    <name type="scientific">Fusarium zealandicum</name>
    <dbReference type="NCBI Taxonomy" id="1053134"/>
    <lineage>
        <taxon>Eukaryota</taxon>
        <taxon>Fungi</taxon>
        <taxon>Dikarya</taxon>
        <taxon>Ascomycota</taxon>
        <taxon>Pezizomycotina</taxon>
        <taxon>Sordariomycetes</taxon>
        <taxon>Hypocreomycetidae</taxon>
        <taxon>Hypocreales</taxon>
        <taxon>Nectriaceae</taxon>
        <taxon>Fusarium</taxon>
        <taxon>Fusarium staphyleae species complex</taxon>
    </lineage>
</organism>
<dbReference type="GO" id="GO:0006654">
    <property type="term" value="P:phosphatidic acid biosynthetic process"/>
    <property type="evidence" value="ECO:0007669"/>
    <property type="project" value="TreeGrafter"/>
</dbReference>
<dbReference type="GO" id="GO:0004623">
    <property type="term" value="F:phospholipase A2 activity"/>
    <property type="evidence" value="ECO:0007669"/>
    <property type="project" value="TreeGrafter"/>
</dbReference>
<dbReference type="PANTHER" id="PTHR42886:SF29">
    <property type="entry name" value="PUMMELIG, ISOFORM A"/>
    <property type="match status" value="1"/>
</dbReference>
<dbReference type="InterPro" id="IPR029058">
    <property type="entry name" value="AB_hydrolase_fold"/>
</dbReference>
<dbReference type="GO" id="GO:0055088">
    <property type="term" value="P:lipid homeostasis"/>
    <property type="evidence" value="ECO:0007669"/>
    <property type="project" value="TreeGrafter"/>
</dbReference>
<dbReference type="GO" id="GO:0005743">
    <property type="term" value="C:mitochondrial inner membrane"/>
    <property type="evidence" value="ECO:0007669"/>
    <property type="project" value="TreeGrafter"/>
</dbReference>
<dbReference type="Proteomes" id="UP000635477">
    <property type="component" value="Unassembled WGS sequence"/>
</dbReference>
<dbReference type="PANTHER" id="PTHR42886">
    <property type="entry name" value="RE40534P-RELATED"/>
    <property type="match status" value="1"/>
</dbReference>
<evidence type="ECO:0000259" key="3">
    <source>
        <dbReference type="Pfam" id="PF00561"/>
    </source>
</evidence>
<dbReference type="InterPro" id="IPR000073">
    <property type="entry name" value="AB_hydrolase_1"/>
</dbReference>
<sequence>MLRLQPTSAVLQLSRLTIAASLPASCRKMSTADGTMRPPQSRAADAPEEVKHQPELKPAHAFLFPLGYKDAAYQWWTSLAPQVVERNLLSLMPHLKEANDSITNIDTPERPDPYGTRVWRRTMVQLSGKNRALNEVSVERVGEETEDALVMIHGYGAGLGFFYKNFEPISRMKGLKIYALDMLGMGNSTRPPFKIHAKLKEDQVLEAESWFIDALEEWRKARKLEQFTLLGHSLGGYLAVSYAIKYPGRLKKLILASPVGIPVNPYAVNASMPDPNTSTIENEFTQDQESTTEPSGELSKHKPASNVLRRPLPSWFTWLWDQNISPFSIVRMSGPLGPRFVSGWSYRRFNHLPQLESQALHDYSFSIFKQRGSGEYALAYILAPGAFARRPVIDRIQDVGRQSLPQPEGAPAKKETGIPIVFMYGEKDWMDVAGGFASEEKLKQVKLQALLHGTEDEKRNENGSTKVLLVPKAGHHLYLDNPDEFNDMIRKELEETRENERRQPGL</sequence>
<dbReference type="GO" id="GO:0042171">
    <property type="term" value="F:lysophosphatidic acid acyltransferase activity"/>
    <property type="evidence" value="ECO:0007669"/>
    <property type="project" value="TreeGrafter"/>
</dbReference>
<comment type="caution">
    <text evidence="4">The sequence shown here is derived from an EMBL/GenBank/DDBJ whole genome shotgun (WGS) entry which is preliminary data.</text>
</comment>
<evidence type="ECO:0000313" key="5">
    <source>
        <dbReference type="Proteomes" id="UP000635477"/>
    </source>
</evidence>
<gene>
    <name evidence="4" type="ORF">FZEAL_6024</name>
</gene>
<feature type="region of interest" description="Disordered" evidence="2">
    <location>
        <begin position="29"/>
        <end position="51"/>
    </location>
</feature>
<dbReference type="OrthoDB" id="7457040at2759"/>
<dbReference type="AlphaFoldDB" id="A0A8H4UJD0"/>
<name>A0A8H4UJD0_9HYPO</name>
<feature type="domain" description="AB hydrolase-1" evidence="3">
    <location>
        <begin position="148"/>
        <end position="481"/>
    </location>
</feature>
<keyword evidence="5" id="KW-1185">Reference proteome</keyword>
<reference evidence="4" key="2">
    <citation type="submission" date="2020-05" db="EMBL/GenBank/DDBJ databases">
        <authorList>
            <person name="Kim H.-S."/>
            <person name="Proctor R.H."/>
            <person name="Brown D.W."/>
        </authorList>
    </citation>
    <scope>NUCLEOTIDE SEQUENCE</scope>
    <source>
        <strain evidence="4">NRRL 22465</strain>
    </source>
</reference>
<dbReference type="Pfam" id="PF00561">
    <property type="entry name" value="Abhydrolase_1"/>
    <property type="match status" value="1"/>
</dbReference>
<dbReference type="GO" id="GO:0035965">
    <property type="term" value="P:cardiolipin acyl-chain remodeling"/>
    <property type="evidence" value="ECO:0007669"/>
    <property type="project" value="TreeGrafter"/>
</dbReference>
<feature type="region of interest" description="Disordered" evidence="2">
    <location>
        <begin position="272"/>
        <end position="304"/>
    </location>
</feature>